<dbReference type="PANTHER" id="PTHR38011:SF7">
    <property type="entry name" value="2,5-DIAMINO-6-RIBOSYLAMINO-4(3H)-PYRIMIDINONE 5'-PHOSPHATE REDUCTASE"/>
    <property type="match status" value="1"/>
</dbReference>
<dbReference type="InterPro" id="IPR002734">
    <property type="entry name" value="RibDG_C"/>
</dbReference>
<evidence type="ECO:0000259" key="4">
    <source>
        <dbReference type="Pfam" id="PF01872"/>
    </source>
</evidence>
<reference evidence="6" key="1">
    <citation type="journal article" date="2019" name="Int. J. Syst. Evol. Microbiol.">
        <title>The Global Catalogue of Microorganisms (GCM) 10K type strain sequencing project: providing services to taxonomists for standard genome sequencing and annotation.</title>
        <authorList>
            <consortium name="The Broad Institute Genomics Platform"/>
            <consortium name="The Broad Institute Genome Sequencing Center for Infectious Disease"/>
            <person name="Wu L."/>
            <person name="Ma J."/>
        </authorList>
    </citation>
    <scope>NUCLEOTIDE SEQUENCE [LARGE SCALE GENOMIC DNA]</scope>
    <source>
        <strain evidence="6">CCUG 43114</strain>
    </source>
</reference>
<dbReference type="Proteomes" id="UP001596122">
    <property type="component" value="Unassembled WGS sequence"/>
</dbReference>
<dbReference type="Pfam" id="PF01872">
    <property type="entry name" value="RibD_C"/>
    <property type="match status" value="1"/>
</dbReference>
<proteinExistence type="predicted"/>
<dbReference type="InterPro" id="IPR050765">
    <property type="entry name" value="Riboflavin_Biosynth_HTPR"/>
</dbReference>
<evidence type="ECO:0000256" key="1">
    <source>
        <dbReference type="ARBA" id="ARBA00005104"/>
    </source>
</evidence>
<keyword evidence="6" id="KW-1185">Reference proteome</keyword>
<evidence type="ECO:0000256" key="3">
    <source>
        <dbReference type="ARBA" id="ARBA00023002"/>
    </source>
</evidence>
<protein>
    <submittedName>
        <fullName evidence="5">RibD family protein</fullName>
    </submittedName>
</protein>
<dbReference type="Gene3D" id="3.40.430.10">
    <property type="entry name" value="Dihydrofolate Reductase, subunit A"/>
    <property type="match status" value="1"/>
</dbReference>
<evidence type="ECO:0000313" key="5">
    <source>
        <dbReference type="EMBL" id="MFC5382663.1"/>
    </source>
</evidence>
<comment type="pathway">
    <text evidence="1">Cofactor biosynthesis; riboflavin biosynthesis.</text>
</comment>
<evidence type="ECO:0000313" key="6">
    <source>
        <dbReference type="Proteomes" id="UP001596122"/>
    </source>
</evidence>
<gene>
    <name evidence="5" type="ORF">ACFPJ6_18005</name>
</gene>
<organism evidence="5 6">
    <name type="scientific">Aquipuribacter nitratireducens</name>
    <dbReference type="NCBI Taxonomy" id="650104"/>
    <lineage>
        <taxon>Bacteria</taxon>
        <taxon>Bacillati</taxon>
        <taxon>Actinomycetota</taxon>
        <taxon>Actinomycetes</taxon>
        <taxon>Micrococcales</taxon>
        <taxon>Intrasporangiaceae</taxon>
        <taxon>Aquipuribacter</taxon>
    </lineage>
</organism>
<comment type="caution">
    <text evidence="5">The sequence shown here is derived from an EMBL/GenBank/DDBJ whole genome shotgun (WGS) entry which is preliminary data.</text>
</comment>
<dbReference type="EMBL" id="JBHSLD010000028">
    <property type="protein sequence ID" value="MFC5382663.1"/>
    <property type="molecule type" value="Genomic_DNA"/>
</dbReference>
<name>A0ABW0GS13_9MICO</name>
<keyword evidence="2" id="KW-0521">NADP</keyword>
<accession>A0ABW0GS13</accession>
<evidence type="ECO:0000256" key="2">
    <source>
        <dbReference type="ARBA" id="ARBA00022857"/>
    </source>
</evidence>
<dbReference type="InterPro" id="IPR024072">
    <property type="entry name" value="DHFR-like_dom_sf"/>
</dbReference>
<keyword evidence="3" id="KW-0560">Oxidoreductase</keyword>
<sequence length="275" mass="28551">MGPVDATAAWAWLRSPAARAGGARPAPADAEAADLLALYGPVATAPGRFALAQLGQSLDGCIATRTGDAVHVTGEADREHLHRLRALVDAVLVGVGTVVSDDPRLTVRSVVGRDPHRVVLDPAARAPLTARVLSDGAPVTWCVAEAHEAAARRAVTGDGPVRVLAVPCDERRGVDPHDVLDRLADRGLVRVLVEGGGRTVSRFLRAGALDRLHLSVAPVLLGADGTTGLGVPGPALARDALRPPSRTFRLGDDVCFDLDLAAALRTGAPVGQRER</sequence>
<feature type="domain" description="Bacterial bifunctional deaminase-reductase C-terminal" evidence="4">
    <location>
        <begin position="52"/>
        <end position="227"/>
    </location>
</feature>
<dbReference type="PANTHER" id="PTHR38011">
    <property type="entry name" value="DIHYDROFOLATE REDUCTASE FAMILY PROTEIN (AFU_ORTHOLOGUE AFUA_8G06820)"/>
    <property type="match status" value="1"/>
</dbReference>
<dbReference type="RefSeq" id="WP_340270359.1">
    <property type="nucleotide sequence ID" value="NZ_JBBEOG010000006.1"/>
</dbReference>
<dbReference type="SUPFAM" id="SSF53597">
    <property type="entry name" value="Dihydrofolate reductase-like"/>
    <property type="match status" value="1"/>
</dbReference>